<dbReference type="AlphaFoldDB" id="A0A8I2BUC8"/>
<reference evidence="1" key="1">
    <citation type="submission" date="2021-03" db="EMBL/GenBank/DDBJ databases">
        <title>Molecular characterization of Xanthomonas species pathogenic on Araceae and the development of a triplex TaqMan assay for detection of X. phaseoli pv. dieffenbachiae.</title>
        <authorList>
            <person name="Van Der Wolf J."/>
            <person name="Krijger M."/>
            <person name="Mendes O."/>
            <person name="Brankovics B."/>
            <person name="Bonants P."/>
            <person name="Meekes E."/>
        </authorList>
    </citation>
    <scope>NUCLEOTIDE SEQUENCE</scope>
    <source>
        <strain evidence="1">NBC1264</strain>
    </source>
</reference>
<name>A0A8I2BUC8_XANMN</name>
<protein>
    <recommendedName>
        <fullName evidence="3">Antitoxin VbhA domain-containing protein</fullName>
    </recommendedName>
</protein>
<dbReference type="EMBL" id="JAGHXW010000020">
    <property type="protein sequence ID" value="MBO9759028.1"/>
    <property type="molecule type" value="Genomic_DNA"/>
</dbReference>
<comment type="caution">
    <text evidence="1">The sequence shown here is derived from an EMBL/GenBank/DDBJ whole genome shotgun (WGS) entry which is preliminary data.</text>
</comment>
<evidence type="ECO:0000313" key="2">
    <source>
        <dbReference type="Proteomes" id="UP000668572"/>
    </source>
</evidence>
<evidence type="ECO:0008006" key="3">
    <source>
        <dbReference type="Google" id="ProtNLM"/>
    </source>
</evidence>
<accession>A0A8I2BUC8</accession>
<evidence type="ECO:0000313" key="1">
    <source>
        <dbReference type="EMBL" id="MBO9759028.1"/>
    </source>
</evidence>
<proteinExistence type="predicted"/>
<dbReference type="RefSeq" id="WP_150117883.1">
    <property type="nucleotide sequence ID" value="NZ_JAGHXV010000017.1"/>
</dbReference>
<dbReference type="Proteomes" id="UP000668572">
    <property type="component" value="Unassembled WGS sequence"/>
</dbReference>
<sequence length="63" mass="7222">MASHKISSEEQSKRQKLIREAKEIFKEEGGTVSPRIDRLTKLFLSGEINGEKLKELLDIDTLH</sequence>
<organism evidence="1 2">
    <name type="scientific">Xanthomonas manihotis</name>
    <dbReference type="NCBI Taxonomy" id="43353"/>
    <lineage>
        <taxon>Bacteria</taxon>
        <taxon>Pseudomonadati</taxon>
        <taxon>Pseudomonadota</taxon>
        <taxon>Gammaproteobacteria</taxon>
        <taxon>Lysobacterales</taxon>
        <taxon>Lysobacteraceae</taxon>
        <taxon>Xanthomonas</taxon>
    </lineage>
</organism>
<gene>
    <name evidence="1" type="ORF">J7405_05605</name>
</gene>